<protein>
    <recommendedName>
        <fullName evidence="2">SAC domain-containing protein</fullName>
    </recommendedName>
</protein>
<feature type="domain" description="SAC" evidence="2">
    <location>
        <begin position="124"/>
        <end position="473"/>
    </location>
</feature>
<keyword evidence="1" id="KW-1133">Transmembrane helix</keyword>
<keyword evidence="1" id="KW-0472">Membrane</keyword>
<dbReference type="PANTHER" id="PTHR45662:SF2">
    <property type="entry name" value="PHOSPHATIDYLINOSITOL-3-PHOSPHATASE SAC1"/>
    <property type="match status" value="1"/>
</dbReference>
<reference evidence="3 4" key="1">
    <citation type="submission" date="2014-04" db="EMBL/GenBank/DDBJ databases">
        <authorList>
            <consortium name="DOE Joint Genome Institute"/>
            <person name="Kuo A."/>
            <person name="Kohler A."/>
            <person name="Costa M.D."/>
            <person name="Nagy L.G."/>
            <person name="Floudas D."/>
            <person name="Copeland A."/>
            <person name="Barry K.W."/>
            <person name="Cichocki N."/>
            <person name="Veneault-Fourrey C."/>
            <person name="LaButti K."/>
            <person name="Lindquist E.A."/>
            <person name="Lipzen A."/>
            <person name="Lundell T."/>
            <person name="Morin E."/>
            <person name="Murat C."/>
            <person name="Sun H."/>
            <person name="Tunlid A."/>
            <person name="Henrissat B."/>
            <person name="Grigoriev I.V."/>
            <person name="Hibbett D.S."/>
            <person name="Martin F."/>
            <person name="Nordberg H.P."/>
            <person name="Cantor M.N."/>
            <person name="Hua S.X."/>
        </authorList>
    </citation>
    <scope>NUCLEOTIDE SEQUENCE [LARGE SCALE GENOMIC DNA]</scope>
    <source>
        <strain evidence="3 4">Marx 270</strain>
    </source>
</reference>
<keyword evidence="1" id="KW-0812">Transmembrane</keyword>
<evidence type="ECO:0000256" key="1">
    <source>
        <dbReference type="SAM" id="Phobius"/>
    </source>
</evidence>
<dbReference type="InParanoid" id="A0A0C3P4X3"/>
<evidence type="ECO:0000313" key="4">
    <source>
        <dbReference type="Proteomes" id="UP000054217"/>
    </source>
</evidence>
<dbReference type="GO" id="GO:0046856">
    <property type="term" value="P:phosphatidylinositol dephosphorylation"/>
    <property type="evidence" value="ECO:0007669"/>
    <property type="project" value="TreeGrafter"/>
</dbReference>
<dbReference type="GO" id="GO:0005783">
    <property type="term" value="C:endoplasmic reticulum"/>
    <property type="evidence" value="ECO:0007669"/>
    <property type="project" value="TreeGrafter"/>
</dbReference>
<feature type="transmembrane region" description="Helical" evidence="1">
    <location>
        <begin position="550"/>
        <end position="570"/>
    </location>
</feature>
<dbReference type="EMBL" id="KN831982">
    <property type="protein sequence ID" value="KIO02319.1"/>
    <property type="molecule type" value="Genomic_DNA"/>
</dbReference>
<name>A0A0C3P4X3_PISTI</name>
<dbReference type="InterPro" id="IPR002013">
    <property type="entry name" value="SAC_dom"/>
</dbReference>
<dbReference type="OrthoDB" id="405996at2759"/>
<feature type="transmembrane region" description="Helical" evidence="1">
    <location>
        <begin position="590"/>
        <end position="610"/>
    </location>
</feature>
<accession>A0A0C3P4X3</accession>
<sequence length="686" mass="78560">MKPIYQRLSLFFDGEAAYTFVPIEPLGAQSLTIHRATGDIVLNPPNKAVPSTATRYEKTVYGILGMISLALSEYVVIMTGREHRARFLGHDIYRAADFDILPLNPSVSVQYPSHPVEGHLLALVRAHLFGGYFLFSYTFDLSRRLQAQWSESGSDATRPLWEQADDRFFWNKFLQSRLIDTEIAQDLSPYILPIVYGTFDLRTAYIHGHKIQLCLISRRSRYRAGTRYFRRGIDHQGHVANFNETEQIVLVEESAAGRISNSEIFTHKLSFVQTRGSVPVFWGEINTLRYKPDLQIMDLQDTVDAMRLHLKEQISLYGEQCLINLVNQKGYEQPVKEAYERIVAQTELPEARYRYFDFHNECKHMRWNRINILIERMQEDLLNFGYFHLNMNTSQVEPAVKLQNGVVRTNCMDNLDRTNVVQAALAKWTLNYQLKNLGVLTEGEELDDFQALSQDFREMWADHADLISRAYAGSGALKTDFTRTNKRTKLGLLEDGYKSVMRYIKNNYFDGTRQDGFDLVTGAWTPRKNPITAVSLLADTRPLIIRSVPYIASFSLFMICAGLTLPRTSGKSICSVLSHVAQHDVPDYSLLYYFMLWFMIAMLSITFIMLHGIEYVSWPRLIPSTDIIHYNGPGFRSAHHGKGFMGPLGKRFATPRKAIAANGVGRKRAPTNYMEEIEKGTKSRVD</sequence>
<dbReference type="Pfam" id="PF02383">
    <property type="entry name" value="Syja_N"/>
    <property type="match status" value="1"/>
</dbReference>
<dbReference type="HOGENOM" id="CLU_003016_7_4_1"/>
<dbReference type="GO" id="GO:0043812">
    <property type="term" value="F:phosphatidylinositol-4-phosphate phosphatase activity"/>
    <property type="evidence" value="ECO:0007669"/>
    <property type="project" value="TreeGrafter"/>
</dbReference>
<reference evidence="4" key="2">
    <citation type="submission" date="2015-01" db="EMBL/GenBank/DDBJ databases">
        <title>Evolutionary Origins and Diversification of the Mycorrhizal Mutualists.</title>
        <authorList>
            <consortium name="DOE Joint Genome Institute"/>
            <consortium name="Mycorrhizal Genomics Consortium"/>
            <person name="Kohler A."/>
            <person name="Kuo A."/>
            <person name="Nagy L.G."/>
            <person name="Floudas D."/>
            <person name="Copeland A."/>
            <person name="Barry K.W."/>
            <person name="Cichocki N."/>
            <person name="Veneault-Fourrey C."/>
            <person name="LaButti K."/>
            <person name="Lindquist E.A."/>
            <person name="Lipzen A."/>
            <person name="Lundell T."/>
            <person name="Morin E."/>
            <person name="Murat C."/>
            <person name="Riley R."/>
            <person name="Ohm R."/>
            <person name="Sun H."/>
            <person name="Tunlid A."/>
            <person name="Henrissat B."/>
            <person name="Grigoriev I.V."/>
            <person name="Hibbett D.S."/>
            <person name="Martin F."/>
        </authorList>
    </citation>
    <scope>NUCLEOTIDE SEQUENCE [LARGE SCALE GENOMIC DNA]</scope>
    <source>
        <strain evidence="4">Marx 270</strain>
    </source>
</reference>
<evidence type="ECO:0000313" key="3">
    <source>
        <dbReference type="EMBL" id="KIO02319.1"/>
    </source>
</evidence>
<dbReference type="FunCoup" id="A0A0C3P4X3">
    <property type="interactions" value="1080"/>
</dbReference>
<dbReference type="STRING" id="870435.A0A0C3P4X3"/>
<dbReference type="PANTHER" id="PTHR45662">
    <property type="entry name" value="PHOSPHATIDYLINOSITIDE PHOSPHATASE SAC1"/>
    <property type="match status" value="1"/>
</dbReference>
<gene>
    <name evidence="3" type="ORF">M404DRAFT_147975</name>
</gene>
<organism evidence="3 4">
    <name type="scientific">Pisolithus tinctorius Marx 270</name>
    <dbReference type="NCBI Taxonomy" id="870435"/>
    <lineage>
        <taxon>Eukaryota</taxon>
        <taxon>Fungi</taxon>
        <taxon>Dikarya</taxon>
        <taxon>Basidiomycota</taxon>
        <taxon>Agaricomycotina</taxon>
        <taxon>Agaricomycetes</taxon>
        <taxon>Agaricomycetidae</taxon>
        <taxon>Boletales</taxon>
        <taxon>Sclerodermatineae</taxon>
        <taxon>Pisolithaceae</taxon>
        <taxon>Pisolithus</taxon>
    </lineage>
</organism>
<proteinExistence type="predicted"/>
<dbReference type="AlphaFoldDB" id="A0A0C3P4X3"/>
<evidence type="ECO:0000259" key="2">
    <source>
        <dbReference type="PROSITE" id="PS50275"/>
    </source>
</evidence>
<dbReference type="Proteomes" id="UP000054217">
    <property type="component" value="Unassembled WGS sequence"/>
</dbReference>
<dbReference type="PROSITE" id="PS50275">
    <property type="entry name" value="SAC"/>
    <property type="match status" value="1"/>
</dbReference>
<keyword evidence="4" id="KW-1185">Reference proteome</keyword>